<evidence type="ECO:0000313" key="1">
    <source>
        <dbReference type="EMBL" id="MBA0798373.1"/>
    </source>
</evidence>
<dbReference type="EMBL" id="JABFAD010000005">
    <property type="protein sequence ID" value="MBA0798373.1"/>
    <property type="molecule type" value="Genomic_DNA"/>
</dbReference>
<dbReference type="Proteomes" id="UP000593560">
    <property type="component" value="Unassembled WGS sequence"/>
</dbReference>
<protein>
    <submittedName>
        <fullName evidence="1">Uncharacterized protein</fullName>
    </submittedName>
</protein>
<organism evidence="1 2">
    <name type="scientific">Gossypium harknessii</name>
    <dbReference type="NCBI Taxonomy" id="34285"/>
    <lineage>
        <taxon>Eukaryota</taxon>
        <taxon>Viridiplantae</taxon>
        <taxon>Streptophyta</taxon>
        <taxon>Embryophyta</taxon>
        <taxon>Tracheophyta</taxon>
        <taxon>Spermatophyta</taxon>
        <taxon>Magnoliopsida</taxon>
        <taxon>eudicotyledons</taxon>
        <taxon>Gunneridae</taxon>
        <taxon>Pentapetalae</taxon>
        <taxon>rosids</taxon>
        <taxon>malvids</taxon>
        <taxon>Malvales</taxon>
        <taxon>Malvaceae</taxon>
        <taxon>Malvoideae</taxon>
        <taxon>Gossypium</taxon>
    </lineage>
</organism>
<sequence length="62" mass="6846">MALTASSEELFGSCKHYLKSASSAGEWGMTSCLPMRKYPPFVESLRVNALDVVLVVRLLSMH</sequence>
<proteinExistence type="predicted"/>
<keyword evidence="2" id="KW-1185">Reference proteome</keyword>
<gene>
    <name evidence="1" type="ORF">Gohar_008966</name>
</gene>
<accession>A0A7J9GLC8</accession>
<reference evidence="1 2" key="1">
    <citation type="journal article" date="2019" name="Genome Biol. Evol.">
        <title>Insights into the evolution of the New World diploid cottons (Gossypium, subgenus Houzingenia) based on genome sequencing.</title>
        <authorList>
            <person name="Grover C.E."/>
            <person name="Arick M.A. 2nd"/>
            <person name="Thrash A."/>
            <person name="Conover J.L."/>
            <person name="Sanders W.S."/>
            <person name="Peterson D.G."/>
            <person name="Frelichowski J.E."/>
            <person name="Scheffler J.A."/>
            <person name="Scheffler B.E."/>
            <person name="Wendel J.F."/>
        </authorList>
    </citation>
    <scope>NUCLEOTIDE SEQUENCE [LARGE SCALE GENOMIC DNA]</scope>
    <source>
        <strain evidence="1">0</strain>
        <tissue evidence="1">Leaf</tissue>
    </source>
</reference>
<name>A0A7J9GLC8_9ROSI</name>
<dbReference type="OrthoDB" id="999609at2759"/>
<evidence type="ECO:0000313" key="2">
    <source>
        <dbReference type="Proteomes" id="UP000593560"/>
    </source>
</evidence>
<dbReference type="AlphaFoldDB" id="A0A7J9GLC8"/>
<comment type="caution">
    <text evidence="1">The sequence shown here is derived from an EMBL/GenBank/DDBJ whole genome shotgun (WGS) entry which is preliminary data.</text>
</comment>